<dbReference type="Pfam" id="PF03309">
    <property type="entry name" value="Pan_kinase"/>
    <property type="match status" value="1"/>
</dbReference>
<comment type="subunit">
    <text evidence="5 16">Homodimer.</text>
</comment>
<dbReference type="Proteomes" id="UP001082899">
    <property type="component" value="Unassembled WGS sequence"/>
</dbReference>
<dbReference type="RefSeq" id="WP_267848981.1">
    <property type="nucleotide sequence ID" value="NZ_JAPMXC010000010.1"/>
</dbReference>
<dbReference type="Gene3D" id="3.30.420.40">
    <property type="match status" value="1"/>
</dbReference>
<keyword evidence="8 16" id="KW-0808">Transferase</keyword>
<evidence type="ECO:0000256" key="1">
    <source>
        <dbReference type="ARBA" id="ARBA00001206"/>
    </source>
</evidence>
<keyword evidence="18" id="KW-1185">Reference proteome</keyword>
<evidence type="ECO:0000256" key="4">
    <source>
        <dbReference type="ARBA" id="ARBA00005225"/>
    </source>
</evidence>
<reference evidence="17" key="1">
    <citation type="submission" date="2022-11" db="EMBL/GenBank/DDBJ databases">
        <title>Robbsia betulipollinis sp. nov., isolated from pollen of birch (Betula pendula).</title>
        <authorList>
            <person name="Shi H."/>
            <person name="Ambika Manirajan B."/>
            <person name="Ratering S."/>
            <person name="Geissler-Plaum R."/>
            <person name="Schnell S."/>
        </authorList>
    </citation>
    <scope>NUCLEOTIDE SEQUENCE</scope>
    <source>
        <strain evidence="17">Bb-Pol-6</strain>
    </source>
</reference>
<feature type="binding site" evidence="16">
    <location>
        <position position="140"/>
    </location>
    <ligand>
        <name>ATP</name>
        <dbReference type="ChEBI" id="CHEBI:30616"/>
    </ligand>
</feature>
<dbReference type="PANTHER" id="PTHR34265">
    <property type="entry name" value="TYPE III PANTOTHENATE KINASE"/>
    <property type="match status" value="1"/>
</dbReference>
<sequence>MTADTLASPCPLLLIDAGNSRVKWALRDAAGGTTRGGSFDRLPGDTAEANLLAEWARLPRPGAIWISNVAGAASAARLAALLERQWPGVPRTTIAARPAQCGLVNDYVEPAKLGSDRWAGMIGAHALYPGEALLIATLGTATTIDAIDAHGHFVGGLIAPGWTLMMRSLGEHTAQLPSLNRDDARRLLDAPAVPPGVSANASTGASAGTSRVTDGAAVMPRAAGTDAAGAVDTPLFARTTATALLEGCRLAQVGLIESAWRAAHARSGGPVRCIVSGGAAPEVVQALTIPFTRHDHLVLAGLALIAADATAPIA</sequence>
<evidence type="ECO:0000256" key="8">
    <source>
        <dbReference type="ARBA" id="ARBA00022679"/>
    </source>
</evidence>
<dbReference type="CDD" id="cd24015">
    <property type="entry name" value="ASKHA_NBD_PanK-III"/>
    <property type="match status" value="1"/>
</dbReference>
<keyword evidence="9 16" id="KW-0547">Nucleotide-binding</keyword>
<evidence type="ECO:0000256" key="12">
    <source>
        <dbReference type="ARBA" id="ARBA00022958"/>
    </source>
</evidence>
<comment type="pathway">
    <text evidence="4 16">Cofactor biosynthesis; coenzyme A biosynthesis; CoA from (R)-pantothenate: step 1/5.</text>
</comment>
<feature type="binding site" evidence="16">
    <location>
        <begin position="114"/>
        <end position="117"/>
    </location>
    <ligand>
        <name>substrate</name>
    </ligand>
</feature>
<evidence type="ECO:0000256" key="15">
    <source>
        <dbReference type="ARBA" id="ARBA00040883"/>
    </source>
</evidence>
<keyword evidence="7 16" id="KW-0963">Cytoplasm</keyword>
<dbReference type="NCBIfam" id="TIGR00671">
    <property type="entry name" value="baf"/>
    <property type="match status" value="1"/>
</dbReference>
<comment type="subcellular location">
    <subcellularLocation>
        <location evidence="3 16">Cytoplasm</location>
    </subcellularLocation>
</comment>
<protein>
    <recommendedName>
        <fullName evidence="15 16">Type III pantothenate kinase</fullName>
        <ecNumber evidence="6 16">2.7.1.33</ecNumber>
    </recommendedName>
    <alternativeName>
        <fullName evidence="16">PanK-III</fullName>
    </alternativeName>
    <alternativeName>
        <fullName evidence="16">Pantothenic acid kinase</fullName>
    </alternativeName>
</protein>
<evidence type="ECO:0000256" key="9">
    <source>
        <dbReference type="ARBA" id="ARBA00022741"/>
    </source>
</evidence>
<evidence type="ECO:0000256" key="13">
    <source>
        <dbReference type="ARBA" id="ARBA00022993"/>
    </source>
</evidence>
<evidence type="ECO:0000313" key="18">
    <source>
        <dbReference type="Proteomes" id="UP001082899"/>
    </source>
</evidence>
<comment type="cofactor">
    <cofactor evidence="16">
        <name>NH4(+)</name>
        <dbReference type="ChEBI" id="CHEBI:28938"/>
    </cofactor>
    <cofactor evidence="16">
        <name>K(+)</name>
        <dbReference type="ChEBI" id="CHEBI:29103"/>
    </cofactor>
    <text evidence="16">A monovalent cation. Ammonium or potassium.</text>
</comment>
<dbReference type="GO" id="GO:0016301">
    <property type="term" value="F:kinase activity"/>
    <property type="evidence" value="ECO:0007669"/>
    <property type="project" value="UniProtKB-KW"/>
</dbReference>
<organism evidence="17 18">
    <name type="scientific">Robbsia betulipollinis</name>
    <dbReference type="NCBI Taxonomy" id="2981849"/>
    <lineage>
        <taxon>Bacteria</taxon>
        <taxon>Pseudomonadati</taxon>
        <taxon>Pseudomonadota</taxon>
        <taxon>Betaproteobacteria</taxon>
        <taxon>Burkholderiales</taxon>
        <taxon>Burkholderiaceae</taxon>
        <taxon>Robbsia</taxon>
    </lineage>
</organism>
<name>A0ABT3ZRC2_9BURK</name>
<evidence type="ECO:0000256" key="16">
    <source>
        <dbReference type="HAMAP-Rule" id="MF_01274"/>
    </source>
</evidence>
<comment type="similarity">
    <text evidence="14 16">Belongs to the type III pantothenate kinase family.</text>
</comment>
<accession>A0ABT3ZRC2</accession>
<feature type="binding site" evidence="16">
    <location>
        <position position="107"/>
    </location>
    <ligand>
        <name>substrate</name>
    </ligand>
</feature>
<evidence type="ECO:0000256" key="6">
    <source>
        <dbReference type="ARBA" id="ARBA00012102"/>
    </source>
</evidence>
<dbReference type="InterPro" id="IPR004619">
    <property type="entry name" value="Type_III_PanK"/>
</dbReference>
<feature type="active site" description="Proton acceptor" evidence="16">
    <location>
        <position position="116"/>
    </location>
</feature>
<evidence type="ECO:0000256" key="11">
    <source>
        <dbReference type="ARBA" id="ARBA00022840"/>
    </source>
</evidence>
<dbReference type="SUPFAM" id="SSF53067">
    <property type="entry name" value="Actin-like ATPase domain"/>
    <property type="match status" value="3"/>
</dbReference>
<evidence type="ECO:0000256" key="3">
    <source>
        <dbReference type="ARBA" id="ARBA00004496"/>
    </source>
</evidence>
<comment type="caution">
    <text evidence="17">The sequence shown here is derived from an EMBL/GenBank/DDBJ whole genome shotgun (WGS) entry which is preliminary data.</text>
</comment>
<dbReference type="PANTHER" id="PTHR34265:SF1">
    <property type="entry name" value="TYPE III PANTOTHENATE KINASE"/>
    <property type="match status" value="1"/>
</dbReference>
<keyword evidence="13 16" id="KW-0173">Coenzyme A biosynthesis</keyword>
<evidence type="ECO:0000313" key="17">
    <source>
        <dbReference type="EMBL" id="MCY0389081.1"/>
    </source>
</evidence>
<evidence type="ECO:0000256" key="5">
    <source>
        <dbReference type="ARBA" id="ARBA00011738"/>
    </source>
</evidence>
<feature type="binding site" evidence="16">
    <location>
        <begin position="16"/>
        <end position="23"/>
    </location>
    <ligand>
        <name>ATP</name>
        <dbReference type="ChEBI" id="CHEBI:30616"/>
    </ligand>
</feature>
<evidence type="ECO:0000256" key="7">
    <source>
        <dbReference type="ARBA" id="ARBA00022490"/>
    </source>
</evidence>
<comment type="caution">
    <text evidence="16">Lacks conserved residue(s) required for the propagation of feature annotation.</text>
</comment>
<keyword evidence="11 16" id="KW-0067">ATP-binding</keyword>
<evidence type="ECO:0000256" key="14">
    <source>
        <dbReference type="ARBA" id="ARBA00038036"/>
    </source>
</evidence>
<dbReference type="HAMAP" id="MF_01274">
    <property type="entry name" value="Pantothen_kinase_3"/>
    <property type="match status" value="1"/>
</dbReference>
<dbReference type="InterPro" id="IPR043129">
    <property type="entry name" value="ATPase_NBD"/>
</dbReference>
<comment type="function">
    <text evidence="16">Catalyzes the phosphorylation of pantothenate (Pan), the first step in CoA biosynthesis.</text>
</comment>
<gene>
    <name evidence="16" type="primary">coaX</name>
    <name evidence="17" type="ORF">OVY01_18170</name>
</gene>
<evidence type="ECO:0000256" key="10">
    <source>
        <dbReference type="ARBA" id="ARBA00022777"/>
    </source>
</evidence>
<feature type="binding site" evidence="16">
    <location>
        <position position="240"/>
    </location>
    <ligand>
        <name>substrate</name>
    </ligand>
</feature>
<keyword evidence="10 16" id="KW-0418">Kinase</keyword>
<keyword evidence="12 16" id="KW-0630">Potassium</keyword>
<proteinExistence type="inferred from homology"/>
<dbReference type="EMBL" id="JAPMXC010000010">
    <property type="protein sequence ID" value="MCY0389081.1"/>
    <property type="molecule type" value="Genomic_DNA"/>
</dbReference>
<dbReference type="EC" id="2.7.1.33" evidence="6 16"/>
<comment type="catalytic activity">
    <reaction evidence="1 16">
        <text>(R)-pantothenate + ATP = (R)-4'-phosphopantothenate + ADP + H(+)</text>
        <dbReference type="Rhea" id="RHEA:16373"/>
        <dbReference type="ChEBI" id="CHEBI:10986"/>
        <dbReference type="ChEBI" id="CHEBI:15378"/>
        <dbReference type="ChEBI" id="CHEBI:29032"/>
        <dbReference type="ChEBI" id="CHEBI:30616"/>
        <dbReference type="ChEBI" id="CHEBI:456216"/>
        <dbReference type="EC" id="2.7.1.33"/>
    </reaction>
</comment>
<evidence type="ECO:0000256" key="2">
    <source>
        <dbReference type="ARBA" id="ARBA00001958"/>
    </source>
</evidence>
<comment type="cofactor">
    <cofactor evidence="2">
        <name>K(+)</name>
        <dbReference type="ChEBI" id="CHEBI:29103"/>
    </cofactor>
</comment>